<feature type="compositionally biased region" description="Polar residues" evidence="1">
    <location>
        <begin position="108"/>
        <end position="127"/>
    </location>
</feature>
<keyword evidence="3" id="KW-1185">Reference proteome</keyword>
<name>A0A5C6U2S6_9BURK</name>
<organism evidence="2 3">
    <name type="scientific">Piscinibacter aquaticus</name>
    <dbReference type="NCBI Taxonomy" id="392597"/>
    <lineage>
        <taxon>Bacteria</taxon>
        <taxon>Pseudomonadati</taxon>
        <taxon>Pseudomonadota</taxon>
        <taxon>Betaproteobacteria</taxon>
        <taxon>Burkholderiales</taxon>
        <taxon>Sphaerotilaceae</taxon>
        <taxon>Piscinibacter</taxon>
    </lineage>
</organism>
<sequence length="127" mass="14562">MGLQRRRAARDRLERRERFDELKKWRELLKKRDAEATAAMEALHDFENPQTFEPARLSRRVLRSLQDLLRGERAAGRAFVVRKVENSAPQWRFCLVIVERAKGLGQPDAQTGGPSCASASTCRAPSW</sequence>
<dbReference type="Proteomes" id="UP000321832">
    <property type="component" value="Unassembled WGS sequence"/>
</dbReference>
<dbReference type="AlphaFoldDB" id="A0A5C6U2S6"/>
<evidence type="ECO:0000256" key="1">
    <source>
        <dbReference type="SAM" id="MobiDB-lite"/>
    </source>
</evidence>
<protein>
    <submittedName>
        <fullName evidence="2">Uncharacterized protein</fullName>
    </submittedName>
</protein>
<evidence type="ECO:0000313" key="3">
    <source>
        <dbReference type="Proteomes" id="UP000321832"/>
    </source>
</evidence>
<proteinExistence type="predicted"/>
<comment type="caution">
    <text evidence="2">The sequence shown here is derived from an EMBL/GenBank/DDBJ whole genome shotgun (WGS) entry which is preliminary data.</text>
</comment>
<reference evidence="2 3" key="1">
    <citation type="submission" date="2019-08" db="EMBL/GenBank/DDBJ databases">
        <authorList>
            <person name="Khan S.A."/>
            <person name="Jeon C.O."/>
            <person name="Jeong S.E."/>
        </authorList>
    </citation>
    <scope>NUCLEOTIDE SEQUENCE [LARGE SCALE GENOMIC DNA]</scope>
    <source>
        <strain evidence="3">IMCC1728</strain>
    </source>
</reference>
<accession>A0A5C6U2S6</accession>
<dbReference type="EMBL" id="VOPW01000001">
    <property type="protein sequence ID" value="TXC66005.1"/>
    <property type="molecule type" value="Genomic_DNA"/>
</dbReference>
<evidence type="ECO:0000313" key="2">
    <source>
        <dbReference type="EMBL" id="TXC66005.1"/>
    </source>
</evidence>
<gene>
    <name evidence="2" type="ORF">FSC37_08955</name>
</gene>
<feature type="region of interest" description="Disordered" evidence="1">
    <location>
        <begin position="105"/>
        <end position="127"/>
    </location>
</feature>